<keyword evidence="4" id="KW-1185">Reference proteome</keyword>
<name>A0ABX0K2H5_9PROT</name>
<dbReference type="RefSeq" id="WP_173571190.1">
    <property type="nucleotide sequence ID" value="NZ_WOSY01000023.1"/>
</dbReference>
<comment type="caution">
    <text evidence="3">The sequence shown here is derived from an EMBL/GenBank/DDBJ whole genome shotgun (WGS) entry which is preliminary data.</text>
</comment>
<feature type="region of interest" description="Disordered" evidence="1">
    <location>
        <begin position="67"/>
        <end position="90"/>
    </location>
</feature>
<reference evidence="3 4" key="1">
    <citation type="journal article" date="2020" name="Int. J. Syst. Evol. Microbiol.">
        <title>Novel acetic acid bacteria from cider fermentations: Acetobacter conturbans sp. nov. and Acetobacter fallax sp. nov.</title>
        <authorList>
            <person name="Sombolestani A.S."/>
            <person name="Cleenwerck I."/>
            <person name="Cnockaert M."/>
            <person name="Borremans W."/>
            <person name="Wieme A.D."/>
            <person name="De Vuyst L."/>
            <person name="Vandamme P."/>
        </authorList>
    </citation>
    <scope>NUCLEOTIDE SEQUENCE [LARGE SCALE GENOMIC DNA]</scope>
    <source>
        <strain evidence="3 4">LMG 1627</strain>
    </source>
</reference>
<accession>A0ABX0K2H5</accession>
<protein>
    <submittedName>
        <fullName evidence="3">Uncharacterized protein</fullName>
    </submittedName>
</protein>
<evidence type="ECO:0000313" key="4">
    <source>
        <dbReference type="Proteomes" id="UP000631653"/>
    </source>
</evidence>
<evidence type="ECO:0000256" key="2">
    <source>
        <dbReference type="SAM" id="Phobius"/>
    </source>
</evidence>
<dbReference type="EMBL" id="WOSY01000023">
    <property type="protein sequence ID" value="NHN89956.1"/>
    <property type="molecule type" value="Genomic_DNA"/>
</dbReference>
<proteinExistence type="predicted"/>
<keyword evidence="2" id="KW-0472">Membrane</keyword>
<dbReference type="Proteomes" id="UP000631653">
    <property type="component" value="Unassembled WGS sequence"/>
</dbReference>
<evidence type="ECO:0000313" key="3">
    <source>
        <dbReference type="EMBL" id="NHN89956.1"/>
    </source>
</evidence>
<organism evidence="3 4">
    <name type="scientific">Acetobacter conturbans</name>
    <dbReference type="NCBI Taxonomy" id="1737472"/>
    <lineage>
        <taxon>Bacteria</taxon>
        <taxon>Pseudomonadati</taxon>
        <taxon>Pseudomonadota</taxon>
        <taxon>Alphaproteobacteria</taxon>
        <taxon>Acetobacterales</taxon>
        <taxon>Acetobacteraceae</taxon>
        <taxon>Acetobacter</taxon>
    </lineage>
</organism>
<feature type="transmembrane region" description="Helical" evidence="2">
    <location>
        <begin position="6"/>
        <end position="28"/>
    </location>
</feature>
<evidence type="ECO:0000256" key="1">
    <source>
        <dbReference type="SAM" id="MobiDB-lite"/>
    </source>
</evidence>
<keyword evidence="2" id="KW-1133">Transmembrane helix</keyword>
<keyword evidence="2" id="KW-0812">Transmembrane</keyword>
<sequence>MKNRFIPYPAPSSVCSVAIYAGSMYVVFNDSETVMQMQRHFEHLIRHARVQPHDVADTLRQMATSMQDNPDARPFSSSFRSPGTALSVGL</sequence>
<gene>
    <name evidence="3" type="ORF">GOB81_15245</name>
</gene>